<keyword evidence="2" id="KW-1185">Reference proteome</keyword>
<name>A0A0V1L3M4_9BILA</name>
<evidence type="ECO:0000313" key="1">
    <source>
        <dbReference type="EMBL" id="KRZ54006.1"/>
    </source>
</evidence>
<dbReference type="Proteomes" id="UP000054721">
    <property type="component" value="Unassembled WGS sequence"/>
</dbReference>
<comment type="caution">
    <text evidence="1">The sequence shown here is derived from an EMBL/GenBank/DDBJ whole genome shotgun (WGS) entry which is preliminary data.</text>
</comment>
<reference evidence="1 2" key="1">
    <citation type="submission" date="2015-05" db="EMBL/GenBank/DDBJ databases">
        <title>Evolution of Trichinella species and genotypes.</title>
        <authorList>
            <person name="Korhonen P.K."/>
            <person name="Edoardo P."/>
            <person name="Giuseppe L.R."/>
            <person name="Gasser R.B."/>
        </authorList>
    </citation>
    <scope>NUCLEOTIDE SEQUENCE [LARGE SCALE GENOMIC DNA]</scope>
    <source>
        <strain evidence="1">ISS10</strain>
    </source>
</reference>
<evidence type="ECO:0000313" key="2">
    <source>
        <dbReference type="Proteomes" id="UP000054721"/>
    </source>
</evidence>
<dbReference type="OrthoDB" id="5920182at2759"/>
<dbReference type="EMBL" id="JYDW01000148">
    <property type="protein sequence ID" value="KRZ54006.1"/>
    <property type="molecule type" value="Genomic_DNA"/>
</dbReference>
<organism evidence="1 2">
    <name type="scientific">Trichinella nativa</name>
    <dbReference type="NCBI Taxonomy" id="6335"/>
    <lineage>
        <taxon>Eukaryota</taxon>
        <taxon>Metazoa</taxon>
        <taxon>Ecdysozoa</taxon>
        <taxon>Nematoda</taxon>
        <taxon>Enoplea</taxon>
        <taxon>Dorylaimia</taxon>
        <taxon>Trichinellida</taxon>
        <taxon>Trichinellidae</taxon>
        <taxon>Trichinella</taxon>
    </lineage>
</organism>
<gene>
    <name evidence="1" type="primary">mab-3</name>
    <name evidence="1" type="ORF">T02_4305</name>
</gene>
<dbReference type="AlphaFoldDB" id="A0A0V1L3M4"/>
<accession>A0A0V1L3M4</accession>
<proteinExistence type="predicted"/>
<sequence length="169" mass="18609">MHMWKSAVALEATTSRENGHRARGLSISRSCQYTGGVYNPSTVLNSLYSTTAHPTHHQWLPVSSRADQGGNDQLLASLIARLQSTLLRNAASSANILDSPSSVGSFLPTGCFLQPLGSSSRWNLPLFTMAFLSTPEDLQRLSLQLNQHFTMKNFTTFPLERCKNNKLSV</sequence>
<protein>
    <submittedName>
        <fullName evidence="1">Protein male abnormal 3</fullName>
    </submittedName>
</protein>